<reference evidence="1 2" key="2">
    <citation type="journal article" date="2022" name="Mol. Biol. Evol.">
        <title>Comparative Genomics Reveals Insights into the Divergent Evolution of Astigmatic Mites and Household Pest Adaptations.</title>
        <authorList>
            <person name="Xiong Q."/>
            <person name="Wan A.T."/>
            <person name="Liu X."/>
            <person name="Fung C.S."/>
            <person name="Xiao X."/>
            <person name="Malainual N."/>
            <person name="Hou J."/>
            <person name="Wang L."/>
            <person name="Wang M."/>
            <person name="Yang K.Y."/>
            <person name="Cui Y."/>
            <person name="Leung E.L."/>
            <person name="Nong W."/>
            <person name="Shin S.K."/>
            <person name="Au S.W."/>
            <person name="Jeong K.Y."/>
            <person name="Chew F.T."/>
            <person name="Hui J.H."/>
            <person name="Leung T.F."/>
            <person name="Tungtrongchitr A."/>
            <person name="Zhong N."/>
            <person name="Liu Z."/>
            <person name="Tsui S.K."/>
        </authorList>
    </citation>
    <scope>NUCLEOTIDE SEQUENCE [LARGE SCALE GENOMIC DNA]</scope>
    <source>
        <strain evidence="1">Derp</strain>
    </source>
</reference>
<keyword evidence="2" id="KW-1185">Reference proteome</keyword>
<evidence type="ECO:0000313" key="1">
    <source>
        <dbReference type="EMBL" id="KAH9426673.1"/>
    </source>
</evidence>
<protein>
    <submittedName>
        <fullName evidence="1">Uncharacterized protein</fullName>
    </submittedName>
</protein>
<name>A0ABQ8JVM8_DERPT</name>
<reference evidence="1 2" key="1">
    <citation type="journal article" date="2018" name="J. Allergy Clin. Immunol.">
        <title>High-quality assembly of Dermatophagoides pteronyssinus genome and transcriptome reveals a wide range of novel allergens.</title>
        <authorList>
            <person name="Liu X.Y."/>
            <person name="Yang K.Y."/>
            <person name="Wang M.Q."/>
            <person name="Kwok J.S."/>
            <person name="Zeng X."/>
            <person name="Yang Z."/>
            <person name="Xiao X.J."/>
            <person name="Lau C.P."/>
            <person name="Li Y."/>
            <person name="Huang Z.M."/>
            <person name="Ba J.G."/>
            <person name="Yim A.K."/>
            <person name="Ouyang C.Y."/>
            <person name="Ngai S.M."/>
            <person name="Chan T.F."/>
            <person name="Leung E.L."/>
            <person name="Liu L."/>
            <person name="Liu Z.G."/>
            <person name="Tsui S.K."/>
        </authorList>
    </citation>
    <scope>NUCLEOTIDE SEQUENCE [LARGE SCALE GENOMIC DNA]</scope>
    <source>
        <strain evidence="1">Derp</strain>
    </source>
</reference>
<organism evidence="1 2">
    <name type="scientific">Dermatophagoides pteronyssinus</name>
    <name type="common">European house dust mite</name>
    <dbReference type="NCBI Taxonomy" id="6956"/>
    <lineage>
        <taxon>Eukaryota</taxon>
        <taxon>Metazoa</taxon>
        <taxon>Ecdysozoa</taxon>
        <taxon>Arthropoda</taxon>
        <taxon>Chelicerata</taxon>
        <taxon>Arachnida</taxon>
        <taxon>Acari</taxon>
        <taxon>Acariformes</taxon>
        <taxon>Sarcoptiformes</taxon>
        <taxon>Astigmata</taxon>
        <taxon>Psoroptidia</taxon>
        <taxon>Analgoidea</taxon>
        <taxon>Pyroglyphidae</taxon>
        <taxon>Dermatophagoidinae</taxon>
        <taxon>Dermatophagoides</taxon>
    </lineage>
</organism>
<dbReference type="Proteomes" id="UP000887458">
    <property type="component" value="Unassembled WGS sequence"/>
</dbReference>
<accession>A0ABQ8JVM8</accession>
<comment type="caution">
    <text evidence="1">The sequence shown here is derived from an EMBL/GenBank/DDBJ whole genome shotgun (WGS) entry which is preliminary data.</text>
</comment>
<sequence length="63" mass="7423">MPNEKSIVGIKKWNIEIQLMKLYIPFPNDEFSWKFSGPLYSPLSVHTHCRLVKRKNPIHSTIN</sequence>
<proteinExistence type="predicted"/>
<dbReference type="EMBL" id="NJHN03000008">
    <property type="protein sequence ID" value="KAH9426673.1"/>
    <property type="molecule type" value="Genomic_DNA"/>
</dbReference>
<evidence type="ECO:0000313" key="2">
    <source>
        <dbReference type="Proteomes" id="UP000887458"/>
    </source>
</evidence>
<gene>
    <name evidence="1" type="ORF">DERP_002772</name>
</gene>